<evidence type="ECO:0000256" key="6">
    <source>
        <dbReference type="SAM" id="MobiDB-lite"/>
    </source>
</evidence>
<protein>
    <recommendedName>
        <fullName evidence="7">SRCR domain-containing protein</fullName>
    </recommendedName>
</protein>
<dbReference type="PROSITE" id="PS50287">
    <property type="entry name" value="SRCR_2"/>
    <property type="match status" value="1"/>
</dbReference>
<evidence type="ECO:0000313" key="9">
    <source>
        <dbReference type="Proteomes" id="UP001159641"/>
    </source>
</evidence>
<dbReference type="EMBL" id="JAIQCJ010002380">
    <property type="protein sequence ID" value="KAJ8776555.1"/>
    <property type="molecule type" value="Genomic_DNA"/>
</dbReference>
<dbReference type="PANTHER" id="PTHR19331">
    <property type="entry name" value="SCAVENGER RECEPTOR DOMAIN-CONTAINING"/>
    <property type="match status" value="1"/>
</dbReference>
<keyword evidence="2" id="KW-0677">Repeat</keyword>
<feature type="disulfide bond" evidence="5">
    <location>
        <begin position="139"/>
        <end position="149"/>
    </location>
</feature>
<comment type="caution">
    <text evidence="8">The sequence shown here is derived from an EMBL/GenBank/DDBJ whole genome shotgun (WGS) entry which is preliminary data.</text>
</comment>
<evidence type="ECO:0000256" key="1">
    <source>
        <dbReference type="ARBA" id="ARBA00022729"/>
    </source>
</evidence>
<keyword evidence="3 5" id="KW-1015">Disulfide bond</keyword>
<evidence type="ECO:0000256" key="3">
    <source>
        <dbReference type="ARBA" id="ARBA00023157"/>
    </source>
</evidence>
<proteinExistence type="predicted"/>
<dbReference type="Proteomes" id="UP001159641">
    <property type="component" value="Unassembled WGS sequence"/>
</dbReference>
<dbReference type="AlphaFoldDB" id="A0AB34GC64"/>
<dbReference type="SUPFAM" id="SSF56487">
    <property type="entry name" value="SRCR-like"/>
    <property type="match status" value="1"/>
</dbReference>
<dbReference type="PANTHER" id="PTHR19331:SF470">
    <property type="entry name" value="DELETED IN MALIGNANT BRAIN TUMORS 1 PROTEIN"/>
    <property type="match status" value="1"/>
</dbReference>
<evidence type="ECO:0000256" key="2">
    <source>
        <dbReference type="ARBA" id="ARBA00022737"/>
    </source>
</evidence>
<keyword evidence="4" id="KW-0325">Glycoprotein</keyword>
<dbReference type="FunFam" id="3.10.250.10:FF:000006">
    <property type="entry name" value="neurotrypsin isoform X2"/>
    <property type="match status" value="1"/>
</dbReference>
<keyword evidence="9" id="KW-1185">Reference proteome</keyword>
<keyword evidence="1" id="KW-0732">Signal</keyword>
<reference evidence="8 9" key="1">
    <citation type="submission" date="2022-11" db="EMBL/GenBank/DDBJ databases">
        <title>Whole genome sequence of Eschrichtius robustus ER-17-0199.</title>
        <authorList>
            <person name="Bruniche-Olsen A."/>
            <person name="Black A.N."/>
            <person name="Fields C.J."/>
            <person name="Walden K."/>
            <person name="Dewoody J.A."/>
        </authorList>
    </citation>
    <scope>NUCLEOTIDE SEQUENCE [LARGE SCALE GENOMIC DNA]</scope>
    <source>
        <strain evidence="8">ER-17-0199</strain>
        <tissue evidence="8">Blubber</tissue>
    </source>
</reference>
<dbReference type="PRINTS" id="PR00258">
    <property type="entry name" value="SPERACTRCPTR"/>
</dbReference>
<dbReference type="Gene3D" id="3.10.250.10">
    <property type="entry name" value="SRCR-like domain"/>
    <property type="match status" value="1"/>
</dbReference>
<dbReference type="GO" id="GO:0016020">
    <property type="term" value="C:membrane"/>
    <property type="evidence" value="ECO:0007669"/>
    <property type="project" value="InterPro"/>
</dbReference>
<name>A0AB34GC64_ESCRO</name>
<evidence type="ECO:0000256" key="4">
    <source>
        <dbReference type="ARBA" id="ARBA00023180"/>
    </source>
</evidence>
<evidence type="ECO:0000256" key="5">
    <source>
        <dbReference type="PROSITE-ProRule" id="PRU00196"/>
    </source>
</evidence>
<sequence length="214" mass="22506">MPTLLVQEEQSCNSTCGTTQHEVLLQVWLGGQQQWYNLGAAYENLLPTSPVTSVAHNPPASTPPGGWAPTQLVGGRGSCAGRVELFHQGVWGTVWDDLWDLPEADTACRQLGCSWAASAPGEAHFGEGSGKVLLDSVHCSGEEQRLEECSHVGCFAHNCGPGGDAGVICSGRPLDAMAGTVATEKSQCGSVITNSSGAIRNPPQNDMHDNMTCM</sequence>
<feature type="compositionally biased region" description="Polar residues" evidence="6">
    <location>
        <begin position="193"/>
        <end position="204"/>
    </location>
</feature>
<comment type="caution">
    <text evidence="5">Lacks conserved residue(s) required for the propagation of feature annotation.</text>
</comment>
<feature type="disulfide bond" evidence="5">
    <location>
        <begin position="108"/>
        <end position="169"/>
    </location>
</feature>
<feature type="region of interest" description="Disordered" evidence="6">
    <location>
        <begin position="193"/>
        <end position="214"/>
    </location>
</feature>
<dbReference type="SMART" id="SM00202">
    <property type="entry name" value="SR"/>
    <property type="match status" value="1"/>
</dbReference>
<evidence type="ECO:0000313" key="8">
    <source>
        <dbReference type="EMBL" id="KAJ8776555.1"/>
    </source>
</evidence>
<feature type="domain" description="SRCR" evidence="7">
    <location>
        <begin position="70"/>
        <end position="170"/>
    </location>
</feature>
<dbReference type="Pfam" id="PF00530">
    <property type="entry name" value="SRCR"/>
    <property type="match status" value="1"/>
</dbReference>
<gene>
    <name evidence="8" type="ORF">J1605_015382</name>
</gene>
<dbReference type="InterPro" id="IPR001190">
    <property type="entry name" value="SRCR"/>
</dbReference>
<dbReference type="InterPro" id="IPR036772">
    <property type="entry name" value="SRCR-like_dom_sf"/>
</dbReference>
<accession>A0AB34GC64</accession>
<evidence type="ECO:0000259" key="7">
    <source>
        <dbReference type="PROSITE" id="PS50287"/>
    </source>
</evidence>
<organism evidence="8 9">
    <name type="scientific">Eschrichtius robustus</name>
    <name type="common">California gray whale</name>
    <name type="synonym">Eschrichtius gibbosus</name>
    <dbReference type="NCBI Taxonomy" id="9764"/>
    <lineage>
        <taxon>Eukaryota</taxon>
        <taxon>Metazoa</taxon>
        <taxon>Chordata</taxon>
        <taxon>Craniata</taxon>
        <taxon>Vertebrata</taxon>
        <taxon>Euteleostomi</taxon>
        <taxon>Mammalia</taxon>
        <taxon>Eutheria</taxon>
        <taxon>Laurasiatheria</taxon>
        <taxon>Artiodactyla</taxon>
        <taxon>Whippomorpha</taxon>
        <taxon>Cetacea</taxon>
        <taxon>Mysticeti</taxon>
        <taxon>Eschrichtiidae</taxon>
        <taxon>Eschrichtius</taxon>
    </lineage>
</organism>